<evidence type="ECO:0000256" key="4">
    <source>
        <dbReference type="ARBA" id="ARBA00023163"/>
    </source>
</evidence>
<keyword evidence="9" id="KW-1185">Reference proteome</keyword>
<gene>
    <name evidence="8" type="ORF">QBC33DRAFT_582115</name>
</gene>
<dbReference type="InterPro" id="IPR036864">
    <property type="entry name" value="Zn2-C6_fun-type_DNA-bd_sf"/>
</dbReference>
<dbReference type="GO" id="GO:0008270">
    <property type="term" value="F:zinc ion binding"/>
    <property type="evidence" value="ECO:0007669"/>
    <property type="project" value="InterPro"/>
</dbReference>
<dbReference type="RefSeq" id="XP_060278062.1">
    <property type="nucleotide sequence ID" value="XM_060431317.1"/>
</dbReference>
<dbReference type="PROSITE" id="PS50048">
    <property type="entry name" value="ZN2_CY6_FUNGAL_2"/>
    <property type="match status" value="1"/>
</dbReference>
<dbReference type="InterPro" id="IPR050675">
    <property type="entry name" value="OAF3"/>
</dbReference>
<protein>
    <recommendedName>
        <fullName evidence="7">Zn(2)-C6 fungal-type domain-containing protein</fullName>
    </recommendedName>
</protein>
<dbReference type="EMBL" id="MU839049">
    <property type="protein sequence ID" value="KAK1761849.1"/>
    <property type="molecule type" value="Genomic_DNA"/>
</dbReference>
<keyword evidence="5" id="KW-0539">Nucleus</keyword>
<evidence type="ECO:0000256" key="6">
    <source>
        <dbReference type="SAM" id="MobiDB-lite"/>
    </source>
</evidence>
<evidence type="ECO:0000313" key="8">
    <source>
        <dbReference type="EMBL" id="KAK1761849.1"/>
    </source>
</evidence>
<dbReference type="SUPFAM" id="SSF57701">
    <property type="entry name" value="Zn2/Cys6 DNA-binding domain"/>
    <property type="match status" value="1"/>
</dbReference>
<keyword evidence="4" id="KW-0804">Transcription</keyword>
<dbReference type="SMART" id="SM00066">
    <property type="entry name" value="GAL4"/>
    <property type="match status" value="1"/>
</dbReference>
<dbReference type="AlphaFoldDB" id="A0AAJ0FH70"/>
<dbReference type="CDD" id="cd00067">
    <property type="entry name" value="GAL4"/>
    <property type="match status" value="1"/>
</dbReference>
<evidence type="ECO:0000313" key="9">
    <source>
        <dbReference type="Proteomes" id="UP001244011"/>
    </source>
</evidence>
<reference evidence="8" key="1">
    <citation type="submission" date="2023-06" db="EMBL/GenBank/DDBJ databases">
        <title>Genome-scale phylogeny and comparative genomics of the fungal order Sordariales.</title>
        <authorList>
            <consortium name="Lawrence Berkeley National Laboratory"/>
            <person name="Hensen N."/>
            <person name="Bonometti L."/>
            <person name="Westerberg I."/>
            <person name="Brannstrom I.O."/>
            <person name="Guillou S."/>
            <person name="Cros-Aarteil S."/>
            <person name="Calhoun S."/>
            <person name="Haridas S."/>
            <person name="Kuo A."/>
            <person name="Mondo S."/>
            <person name="Pangilinan J."/>
            <person name="Riley R."/>
            <person name="Labutti K."/>
            <person name="Andreopoulos B."/>
            <person name="Lipzen A."/>
            <person name="Chen C."/>
            <person name="Yanf M."/>
            <person name="Daum C."/>
            <person name="Ng V."/>
            <person name="Clum A."/>
            <person name="Steindorff A."/>
            <person name="Ohm R."/>
            <person name="Martin F."/>
            <person name="Silar P."/>
            <person name="Natvig D."/>
            <person name="Lalanne C."/>
            <person name="Gautier V."/>
            <person name="Ament-Velasquez S.L."/>
            <person name="Kruys A."/>
            <person name="Hutchinson M.I."/>
            <person name="Powell A.J."/>
            <person name="Barry K."/>
            <person name="Miller A.N."/>
            <person name="Grigoriev I.V."/>
            <person name="Debuchy R."/>
            <person name="Gladieux P."/>
            <person name="Thoren M.H."/>
            <person name="Johannesson H."/>
        </authorList>
    </citation>
    <scope>NUCLEOTIDE SEQUENCE</scope>
    <source>
        <strain evidence="8">8032-3</strain>
    </source>
</reference>
<proteinExistence type="predicted"/>
<evidence type="ECO:0000256" key="1">
    <source>
        <dbReference type="ARBA" id="ARBA00022723"/>
    </source>
</evidence>
<evidence type="ECO:0000259" key="7">
    <source>
        <dbReference type="PROSITE" id="PS50048"/>
    </source>
</evidence>
<dbReference type="GO" id="GO:0003677">
    <property type="term" value="F:DNA binding"/>
    <property type="evidence" value="ECO:0007669"/>
    <property type="project" value="UniProtKB-KW"/>
</dbReference>
<keyword evidence="1" id="KW-0479">Metal-binding</keyword>
<dbReference type="Pfam" id="PF00172">
    <property type="entry name" value="Zn_clus"/>
    <property type="match status" value="1"/>
</dbReference>
<comment type="caution">
    <text evidence="8">The sequence shown here is derived from an EMBL/GenBank/DDBJ whole genome shotgun (WGS) entry which is preliminary data.</text>
</comment>
<dbReference type="GO" id="GO:0005634">
    <property type="term" value="C:nucleus"/>
    <property type="evidence" value="ECO:0007669"/>
    <property type="project" value="InterPro"/>
</dbReference>
<dbReference type="GeneID" id="85314504"/>
<accession>A0AAJ0FH70</accession>
<dbReference type="PANTHER" id="PTHR31069:SF31">
    <property type="entry name" value="MONODICTYPHENONE CLUSTER TRANSCRIPTION FACTOR-RELATED"/>
    <property type="match status" value="1"/>
</dbReference>
<dbReference type="InterPro" id="IPR001138">
    <property type="entry name" value="Zn2Cys6_DnaBD"/>
</dbReference>
<dbReference type="GO" id="GO:0000981">
    <property type="term" value="F:DNA-binding transcription factor activity, RNA polymerase II-specific"/>
    <property type="evidence" value="ECO:0007669"/>
    <property type="project" value="InterPro"/>
</dbReference>
<dbReference type="GO" id="GO:0045122">
    <property type="term" value="P:aflatoxin biosynthetic process"/>
    <property type="evidence" value="ECO:0007669"/>
    <property type="project" value="InterPro"/>
</dbReference>
<evidence type="ECO:0000256" key="5">
    <source>
        <dbReference type="ARBA" id="ARBA00023242"/>
    </source>
</evidence>
<organism evidence="8 9">
    <name type="scientific">Phialemonium atrogriseum</name>
    <dbReference type="NCBI Taxonomy" id="1093897"/>
    <lineage>
        <taxon>Eukaryota</taxon>
        <taxon>Fungi</taxon>
        <taxon>Dikarya</taxon>
        <taxon>Ascomycota</taxon>
        <taxon>Pezizomycotina</taxon>
        <taxon>Sordariomycetes</taxon>
        <taxon>Sordariomycetidae</taxon>
        <taxon>Cephalothecales</taxon>
        <taxon>Cephalothecaceae</taxon>
        <taxon>Phialemonium</taxon>
    </lineage>
</organism>
<keyword evidence="2" id="KW-0805">Transcription regulation</keyword>
<feature type="region of interest" description="Disordered" evidence="6">
    <location>
        <begin position="251"/>
        <end position="282"/>
    </location>
</feature>
<dbReference type="PANTHER" id="PTHR31069">
    <property type="entry name" value="OLEATE-ACTIVATED TRANSCRIPTION FACTOR 1-RELATED"/>
    <property type="match status" value="1"/>
</dbReference>
<evidence type="ECO:0000256" key="2">
    <source>
        <dbReference type="ARBA" id="ARBA00023015"/>
    </source>
</evidence>
<evidence type="ECO:0000256" key="3">
    <source>
        <dbReference type="ARBA" id="ARBA00023125"/>
    </source>
</evidence>
<dbReference type="InterPro" id="IPR013700">
    <property type="entry name" value="AflR"/>
</dbReference>
<name>A0AAJ0FH70_9PEZI</name>
<dbReference type="Gene3D" id="4.10.240.10">
    <property type="entry name" value="Zn(2)-C6 fungal-type DNA-binding domain"/>
    <property type="match status" value="1"/>
</dbReference>
<feature type="compositionally biased region" description="Low complexity" evidence="6">
    <location>
        <begin position="259"/>
        <end position="275"/>
    </location>
</feature>
<dbReference type="Proteomes" id="UP001244011">
    <property type="component" value="Unassembled WGS sequence"/>
</dbReference>
<sequence length="381" mass="40649">MKLRFSCDACGTAKVKCDRAQPVCSRCTALGLDCVYGPSRKFGKPPRKRPGATLDTATEKRICTSRISQSRPHHTATGLDELPSINEAAQTSFSYLGADVLPLSSGIDATLSTANEHDPPASCFFPLVPLEQWLQLDGLDGGFGIPSASAENSVGTAERSSGNRESHSCPRESYEIFRDLICPSDSLHAPDSNSVTVSARLDLVLHMNRSAIDRLCQILKCPCAKSGHRAMVHASIVSRILIWYQQAAGWTGSSSGGPRAATLADSSATASRAADPGTTSPPASLVQATGFAVEHVPIFMGTFSIEDQNVQAALRNQLVLSELKKAAAVIDMFVLPESADSSASGVASLYSYLGAWLRSEHARTVKILRSRLNELNENLAC</sequence>
<keyword evidence="3" id="KW-0238">DNA-binding</keyword>
<feature type="domain" description="Zn(2)-C6 fungal-type" evidence="7">
    <location>
        <begin position="6"/>
        <end position="36"/>
    </location>
</feature>
<dbReference type="Pfam" id="PF08493">
    <property type="entry name" value="AflR"/>
    <property type="match status" value="1"/>
</dbReference>